<accession>A0A4U6X2B5</accession>
<dbReference type="OrthoDB" id="265717at2759"/>
<gene>
    <name evidence="2" type="ORF">CTA1_9269</name>
</gene>
<dbReference type="Proteomes" id="UP000310108">
    <property type="component" value="Unassembled WGS sequence"/>
</dbReference>
<sequence>MVTLPPSSWSCPDLRELVLLSSESLSSWYTMPLSTYLVQAFIAAFVVLFGVQMQTAAAQTTPSTCVTVDQPNPIFSQYPNNATGLLNVTMAIIPISMTTARQIIPQKYPILEGAFRALMPNFPAGMYPVIIQAGHDHDIRFQDFQIPDFSRAGFEFPFLDLLGDGASSFRWAPEQLISATNVAAITGSEAYGTKVHPATFGPECDAYGVLPQGGGGTYFSGSAGDKYVSLEMTRSCGGQASPYTLGMLDSIINQPIFANGSTCDQQIRFFNTTVTKGAFEPVAVRGTVKSSIGPFGTDASFTDVAGFQAATAFIENNYLPCEMFRGYVPVKTT</sequence>
<dbReference type="AlphaFoldDB" id="A0A4U6X2B5"/>
<organism evidence="2 3">
    <name type="scientific">Colletotrichum tanaceti</name>
    <dbReference type="NCBI Taxonomy" id="1306861"/>
    <lineage>
        <taxon>Eukaryota</taxon>
        <taxon>Fungi</taxon>
        <taxon>Dikarya</taxon>
        <taxon>Ascomycota</taxon>
        <taxon>Pezizomycotina</taxon>
        <taxon>Sordariomycetes</taxon>
        <taxon>Hypocreomycetidae</taxon>
        <taxon>Glomerellales</taxon>
        <taxon>Glomerellaceae</taxon>
        <taxon>Colletotrichum</taxon>
        <taxon>Colletotrichum destructivum species complex</taxon>
    </lineage>
</organism>
<keyword evidence="1" id="KW-0472">Membrane</keyword>
<keyword evidence="1" id="KW-1133">Transmembrane helix</keyword>
<evidence type="ECO:0000256" key="1">
    <source>
        <dbReference type="SAM" id="Phobius"/>
    </source>
</evidence>
<keyword evidence="1" id="KW-0812">Transmembrane</keyword>
<dbReference type="STRING" id="1306861.A0A4U6X2B5"/>
<dbReference type="EMBL" id="PJEX01000531">
    <property type="protein sequence ID" value="TKW49490.1"/>
    <property type="molecule type" value="Genomic_DNA"/>
</dbReference>
<comment type="caution">
    <text evidence="2">The sequence shown here is derived from an EMBL/GenBank/DDBJ whole genome shotgun (WGS) entry which is preliminary data.</text>
</comment>
<feature type="transmembrane region" description="Helical" evidence="1">
    <location>
        <begin position="33"/>
        <end position="51"/>
    </location>
</feature>
<evidence type="ECO:0000313" key="2">
    <source>
        <dbReference type="EMBL" id="TKW49490.1"/>
    </source>
</evidence>
<name>A0A4U6X2B5_9PEZI</name>
<protein>
    <submittedName>
        <fullName evidence="2">Uncharacterized protein</fullName>
    </submittedName>
</protein>
<evidence type="ECO:0000313" key="3">
    <source>
        <dbReference type="Proteomes" id="UP000310108"/>
    </source>
</evidence>
<reference evidence="2 3" key="1">
    <citation type="journal article" date="2019" name="PLoS ONE">
        <title>Comparative genome analysis indicates high evolutionary potential of pathogenicity genes in Colletotrichum tanaceti.</title>
        <authorList>
            <person name="Lelwala R.V."/>
            <person name="Korhonen P.K."/>
            <person name="Young N.D."/>
            <person name="Scott J.B."/>
            <person name="Ades P.A."/>
            <person name="Gasser R.B."/>
            <person name="Taylor P.W.J."/>
        </authorList>
    </citation>
    <scope>NUCLEOTIDE SEQUENCE [LARGE SCALE GENOMIC DNA]</scope>
    <source>
        <strain evidence="2">BRIP57314</strain>
    </source>
</reference>
<keyword evidence="3" id="KW-1185">Reference proteome</keyword>
<proteinExistence type="predicted"/>